<comment type="caution">
    <text evidence="1">The sequence shown here is derived from an EMBL/GenBank/DDBJ whole genome shotgun (WGS) entry which is preliminary data.</text>
</comment>
<protein>
    <submittedName>
        <fullName evidence="1">Uncharacterized protein</fullName>
    </submittedName>
</protein>
<sequence length="287" mass="33066">MSLLNRLSTANSSRSLAGEWMTIQWTPDLTTRECFNLGVVLKTENEIFVRTIDGDNFDRFGCLFNEEMKLHARRITKLAEMWAYDGCLELSKQLIFDNHGFIRGKSASQLIDHLFEIAVPLGRPKESKKRNNTGFHSFNLQQLSNSLIDELKRQDDGVSFDNLIPHSRFIEINKQNIHVPLRPKHSKIIGNWASVVFADSSRIRTDYLQAINELRTASDELKRKPTLFLLKPDESNLKHLSQSRVDEIDEVIDKLDHTLKPQGIELYSATTIENLAKNIYIWEKNIA</sequence>
<accession>A0AA42LDK5</accession>
<evidence type="ECO:0000313" key="2">
    <source>
        <dbReference type="Proteomes" id="UP001159329"/>
    </source>
</evidence>
<organism evidence="1 2">
    <name type="scientific">Acinetobacter courvalinii</name>
    <dbReference type="NCBI Taxonomy" id="280147"/>
    <lineage>
        <taxon>Bacteria</taxon>
        <taxon>Pseudomonadati</taxon>
        <taxon>Pseudomonadota</taxon>
        <taxon>Gammaproteobacteria</taxon>
        <taxon>Moraxellales</taxon>
        <taxon>Moraxellaceae</taxon>
        <taxon>Acinetobacter</taxon>
    </lineage>
</organism>
<dbReference type="EMBL" id="JAOEEO010000001">
    <property type="protein sequence ID" value="MDH0562870.1"/>
    <property type="molecule type" value="Genomic_DNA"/>
</dbReference>
<proteinExistence type="predicted"/>
<name>A0AA42LDK5_9GAMM</name>
<evidence type="ECO:0000313" key="1">
    <source>
        <dbReference type="EMBL" id="MDH0562870.1"/>
    </source>
</evidence>
<dbReference type="AlphaFoldDB" id="A0AA42LDK5"/>
<reference evidence="1" key="1">
    <citation type="submission" date="2022-09" db="EMBL/GenBank/DDBJ databases">
        <title>Intensive care unit water sources are persistently colonized with multi-drug resistant bacteria and are the site of extensive horizontal gene transfer of antibiotic resistance genes.</title>
        <authorList>
            <person name="Diorio-Toth L."/>
        </authorList>
    </citation>
    <scope>NUCLEOTIDE SEQUENCE</scope>
    <source>
        <strain evidence="1">GD04005</strain>
    </source>
</reference>
<gene>
    <name evidence="1" type="ORF">N7644_04145</name>
</gene>
<dbReference type="RefSeq" id="WP_032872801.1">
    <property type="nucleotide sequence ID" value="NZ_JAOEEO010000001.1"/>
</dbReference>
<dbReference type="Proteomes" id="UP001159329">
    <property type="component" value="Unassembled WGS sequence"/>
</dbReference>